<reference evidence="3" key="1">
    <citation type="submission" date="2020-08" db="EMBL/GenBank/DDBJ databases">
        <title>Genome public.</title>
        <authorList>
            <person name="Liu C."/>
            <person name="Sun Q."/>
        </authorList>
    </citation>
    <scope>NUCLEOTIDE SEQUENCE</scope>
    <source>
        <strain evidence="3">BX12</strain>
    </source>
</reference>
<evidence type="ECO:0000256" key="1">
    <source>
        <dbReference type="ARBA" id="ARBA00005953"/>
    </source>
</evidence>
<name>A0A923NJQ8_9FIRM</name>
<proteinExistence type="inferred from homology"/>
<dbReference type="Gene3D" id="3.10.129.10">
    <property type="entry name" value="Hotdog Thioesterase"/>
    <property type="match status" value="1"/>
</dbReference>
<keyword evidence="4" id="KW-1185">Reference proteome</keyword>
<evidence type="ECO:0000313" key="3">
    <source>
        <dbReference type="EMBL" id="MBC6679749.1"/>
    </source>
</evidence>
<dbReference type="Proteomes" id="UP000602647">
    <property type="component" value="Unassembled WGS sequence"/>
</dbReference>
<organism evidence="3 4">
    <name type="scientific">Zhenpiania hominis</name>
    <dbReference type="NCBI Taxonomy" id="2763644"/>
    <lineage>
        <taxon>Bacteria</taxon>
        <taxon>Bacillati</taxon>
        <taxon>Bacillota</taxon>
        <taxon>Clostridia</taxon>
        <taxon>Peptostreptococcales</taxon>
        <taxon>Anaerovoracaceae</taxon>
        <taxon>Zhenpiania</taxon>
    </lineage>
</organism>
<dbReference type="Pfam" id="PF13279">
    <property type="entry name" value="4HBT_2"/>
    <property type="match status" value="1"/>
</dbReference>
<comment type="caution">
    <text evidence="3">The sequence shown here is derived from an EMBL/GenBank/DDBJ whole genome shotgun (WGS) entry which is preliminary data.</text>
</comment>
<comment type="similarity">
    <text evidence="1">Belongs to the 4-hydroxybenzoyl-CoA thioesterase family.</text>
</comment>
<dbReference type="PANTHER" id="PTHR31793:SF27">
    <property type="entry name" value="NOVEL THIOESTERASE SUPERFAMILY DOMAIN AND SAPOSIN A-TYPE DOMAIN CONTAINING PROTEIN (0610012H03RIK)"/>
    <property type="match status" value="1"/>
</dbReference>
<accession>A0A923NJQ8</accession>
<dbReference type="InterPro" id="IPR029069">
    <property type="entry name" value="HotDog_dom_sf"/>
</dbReference>
<evidence type="ECO:0000256" key="2">
    <source>
        <dbReference type="ARBA" id="ARBA00022801"/>
    </source>
</evidence>
<dbReference type="GO" id="GO:0047617">
    <property type="term" value="F:fatty acyl-CoA hydrolase activity"/>
    <property type="evidence" value="ECO:0007669"/>
    <property type="project" value="TreeGrafter"/>
</dbReference>
<dbReference type="SUPFAM" id="SSF54637">
    <property type="entry name" value="Thioesterase/thiol ester dehydrase-isomerase"/>
    <property type="match status" value="1"/>
</dbReference>
<dbReference type="CDD" id="cd00586">
    <property type="entry name" value="4HBT"/>
    <property type="match status" value="1"/>
</dbReference>
<gene>
    <name evidence="3" type="ORF">H9L42_07905</name>
</gene>
<dbReference type="AlphaFoldDB" id="A0A923NJQ8"/>
<protein>
    <submittedName>
        <fullName evidence="3">Acyl-CoA thioesterase</fullName>
    </submittedName>
</protein>
<dbReference type="EMBL" id="JACRYT010000006">
    <property type="protein sequence ID" value="MBC6679749.1"/>
    <property type="molecule type" value="Genomic_DNA"/>
</dbReference>
<evidence type="ECO:0000313" key="4">
    <source>
        <dbReference type="Proteomes" id="UP000602647"/>
    </source>
</evidence>
<sequence>MMKTRFEFNVRGYELDSFGHVNNAVYLNYLEQARWEMFLENEEWGAFLKKNEVFPAVIENRIRYLRELTPFAKAYAETLWKRRGAYLIAHHKIYNQETQKLSAVAECRMLLLSRERIIYEPPESMKNMLEEE</sequence>
<keyword evidence="2" id="KW-0378">Hydrolase</keyword>
<dbReference type="InterPro" id="IPR050563">
    <property type="entry name" value="4-hydroxybenzoyl-CoA_TE"/>
</dbReference>
<dbReference type="PANTHER" id="PTHR31793">
    <property type="entry name" value="4-HYDROXYBENZOYL-COA THIOESTERASE FAMILY MEMBER"/>
    <property type="match status" value="1"/>
</dbReference>
<dbReference type="RefSeq" id="WP_187302853.1">
    <property type="nucleotide sequence ID" value="NZ_CBCTQH010000017.1"/>
</dbReference>